<feature type="region of interest" description="Disordered" evidence="3">
    <location>
        <begin position="201"/>
        <end position="224"/>
    </location>
</feature>
<feature type="compositionally biased region" description="Basic and acidic residues" evidence="3">
    <location>
        <begin position="345"/>
        <end position="356"/>
    </location>
</feature>
<dbReference type="PANTHER" id="PTHR23236">
    <property type="entry name" value="EUKARYOTIC TRANSLATION INITIATION FACTOR 4B/4H"/>
    <property type="match status" value="1"/>
</dbReference>
<dbReference type="AlphaFoldDB" id="A0A0C3RQJ3"/>
<dbReference type="GO" id="GO:0003723">
    <property type="term" value="F:RNA binding"/>
    <property type="evidence" value="ECO:0007669"/>
    <property type="project" value="UniProtKB-UniRule"/>
</dbReference>
<feature type="compositionally biased region" description="Acidic residues" evidence="3">
    <location>
        <begin position="43"/>
        <end position="65"/>
    </location>
</feature>
<dbReference type="Proteomes" id="UP000053257">
    <property type="component" value="Unassembled WGS sequence"/>
</dbReference>
<accession>A0A0C3RQJ3</accession>
<protein>
    <recommendedName>
        <fullName evidence="4">RRM domain-containing protein</fullName>
    </recommendedName>
</protein>
<dbReference type="Pfam" id="PF00076">
    <property type="entry name" value="RRM_1"/>
    <property type="match status" value="2"/>
</dbReference>
<dbReference type="STRING" id="745531.A0A0C3RQJ3"/>
<sequence length="398" mass="43171">MSSSSSDSSSSEAESSSSAVQRAHKRKRPSSDDSSDSDPAAEPSDEDSSSSSAEEEEAAADDDDAPVLSHAELRRQKKKQHKTTASPTDDAKKTQKGVKNTAELAPSKVPKRQNSVWVGNMAFKTTPDALRRFFDGVGEITRVHMPMKMASGGPGARGAVKENRGFAYVDFATPEAKTIAITLSENPLDGRKLLIKDGDDFAGRPAAPAPEDADAKPGLTGHTKTAQKILRSQKQPAGPTLFLGNLGFETTEDAIRALFMQHRELKVVAEDEEKKPDKWIRKIRMGTFEDTGKCKGWAFVDFTTTEHATTALTNPKNHFLGGRKLVVEYASPEAVRRGGAGSRPKKPDADGAEKPRRERRRQPREERTRARAKPGAALASAKRETVGIVPSLGKKIVF</sequence>
<feature type="compositionally biased region" description="Low complexity" evidence="3">
    <location>
        <begin position="1"/>
        <end position="19"/>
    </location>
</feature>
<feature type="domain" description="RRM" evidence="4">
    <location>
        <begin position="239"/>
        <end position="332"/>
    </location>
</feature>
<dbReference type="OrthoDB" id="439808at2759"/>
<evidence type="ECO:0000313" key="5">
    <source>
        <dbReference type="EMBL" id="KIP02111.1"/>
    </source>
</evidence>
<dbReference type="Gene3D" id="3.30.70.330">
    <property type="match status" value="2"/>
</dbReference>
<dbReference type="EMBL" id="KN840702">
    <property type="protein sequence ID" value="KIP02111.1"/>
    <property type="molecule type" value="Genomic_DNA"/>
</dbReference>
<name>A0A0C3RQJ3_PHLG1</name>
<feature type="domain" description="RRM" evidence="4">
    <location>
        <begin position="114"/>
        <end position="200"/>
    </location>
</feature>
<dbReference type="InterPro" id="IPR000504">
    <property type="entry name" value="RRM_dom"/>
</dbReference>
<dbReference type="InterPro" id="IPR035979">
    <property type="entry name" value="RBD_domain_sf"/>
</dbReference>
<dbReference type="PANTHER" id="PTHR23236:SF95">
    <property type="entry name" value="NUCLEOLAR PROTEIN 13"/>
    <property type="match status" value="1"/>
</dbReference>
<keyword evidence="6" id="KW-1185">Reference proteome</keyword>
<keyword evidence="1 2" id="KW-0694">RNA-binding</keyword>
<dbReference type="PROSITE" id="PS50102">
    <property type="entry name" value="RRM"/>
    <property type="match status" value="2"/>
</dbReference>
<reference evidence="5 6" key="1">
    <citation type="journal article" date="2014" name="PLoS Genet.">
        <title>Analysis of the Phlebiopsis gigantea genome, transcriptome and secretome provides insight into its pioneer colonization strategies of wood.</title>
        <authorList>
            <person name="Hori C."/>
            <person name="Ishida T."/>
            <person name="Igarashi K."/>
            <person name="Samejima M."/>
            <person name="Suzuki H."/>
            <person name="Master E."/>
            <person name="Ferreira P."/>
            <person name="Ruiz-Duenas F.J."/>
            <person name="Held B."/>
            <person name="Canessa P."/>
            <person name="Larrondo L.F."/>
            <person name="Schmoll M."/>
            <person name="Druzhinina I.S."/>
            <person name="Kubicek C.P."/>
            <person name="Gaskell J.A."/>
            <person name="Kersten P."/>
            <person name="St John F."/>
            <person name="Glasner J."/>
            <person name="Sabat G."/>
            <person name="Splinter BonDurant S."/>
            <person name="Syed K."/>
            <person name="Yadav J."/>
            <person name="Mgbeahuruike A.C."/>
            <person name="Kovalchuk A."/>
            <person name="Asiegbu F.O."/>
            <person name="Lackner G."/>
            <person name="Hoffmeister D."/>
            <person name="Rencoret J."/>
            <person name="Gutierrez A."/>
            <person name="Sun H."/>
            <person name="Lindquist E."/>
            <person name="Barry K."/>
            <person name="Riley R."/>
            <person name="Grigoriev I.V."/>
            <person name="Henrissat B."/>
            <person name="Kues U."/>
            <person name="Berka R.M."/>
            <person name="Martinez A.T."/>
            <person name="Covert S.F."/>
            <person name="Blanchette R.A."/>
            <person name="Cullen D."/>
        </authorList>
    </citation>
    <scope>NUCLEOTIDE SEQUENCE [LARGE SCALE GENOMIC DNA]</scope>
    <source>
        <strain evidence="5 6">11061_1 CR5-6</strain>
    </source>
</reference>
<dbReference type="SUPFAM" id="SSF54928">
    <property type="entry name" value="RNA-binding domain, RBD"/>
    <property type="match status" value="2"/>
</dbReference>
<gene>
    <name evidence="5" type="ORF">PHLGIDRAFT_503084</name>
</gene>
<dbReference type="InterPro" id="IPR012677">
    <property type="entry name" value="Nucleotide-bd_a/b_plait_sf"/>
</dbReference>
<dbReference type="HOGENOM" id="CLU_027451_2_2_1"/>
<evidence type="ECO:0000256" key="3">
    <source>
        <dbReference type="SAM" id="MobiDB-lite"/>
    </source>
</evidence>
<dbReference type="GO" id="GO:0005730">
    <property type="term" value="C:nucleolus"/>
    <property type="evidence" value="ECO:0007669"/>
    <property type="project" value="TreeGrafter"/>
</dbReference>
<dbReference type="SMART" id="SM00360">
    <property type="entry name" value="RRM"/>
    <property type="match status" value="2"/>
</dbReference>
<evidence type="ECO:0000256" key="2">
    <source>
        <dbReference type="PROSITE-ProRule" id="PRU00176"/>
    </source>
</evidence>
<feature type="region of interest" description="Disordered" evidence="3">
    <location>
        <begin position="1"/>
        <end position="106"/>
    </location>
</feature>
<organism evidence="5 6">
    <name type="scientific">Phlebiopsis gigantea (strain 11061_1 CR5-6)</name>
    <name type="common">White-rot fungus</name>
    <name type="synonym">Peniophora gigantea</name>
    <dbReference type="NCBI Taxonomy" id="745531"/>
    <lineage>
        <taxon>Eukaryota</taxon>
        <taxon>Fungi</taxon>
        <taxon>Dikarya</taxon>
        <taxon>Basidiomycota</taxon>
        <taxon>Agaricomycotina</taxon>
        <taxon>Agaricomycetes</taxon>
        <taxon>Polyporales</taxon>
        <taxon>Phanerochaetaceae</taxon>
        <taxon>Phlebiopsis</taxon>
    </lineage>
</organism>
<evidence type="ECO:0000259" key="4">
    <source>
        <dbReference type="PROSITE" id="PS50102"/>
    </source>
</evidence>
<feature type="region of interest" description="Disordered" evidence="3">
    <location>
        <begin position="334"/>
        <end position="384"/>
    </location>
</feature>
<evidence type="ECO:0000256" key="1">
    <source>
        <dbReference type="ARBA" id="ARBA00022884"/>
    </source>
</evidence>
<proteinExistence type="predicted"/>
<evidence type="ECO:0000313" key="6">
    <source>
        <dbReference type="Proteomes" id="UP000053257"/>
    </source>
</evidence>